<evidence type="ECO:0000313" key="3">
    <source>
        <dbReference type="Proteomes" id="UP001589887"/>
    </source>
</evidence>
<keyword evidence="3" id="KW-1185">Reference proteome</keyword>
<name>A0ABV6T902_9ACTN</name>
<dbReference type="EMBL" id="JBHMQV010000001">
    <property type="protein sequence ID" value="MFC0842257.1"/>
    <property type="molecule type" value="Genomic_DNA"/>
</dbReference>
<proteinExistence type="predicted"/>
<protein>
    <submittedName>
        <fullName evidence="2">Uncharacterized protein</fullName>
    </submittedName>
</protein>
<reference evidence="2 3" key="1">
    <citation type="submission" date="2024-09" db="EMBL/GenBank/DDBJ databases">
        <authorList>
            <person name="Sun Q."/>
            <person name="Mori K."/>
        </authorList>
    </citation>
    <scope>NUCLEOTIDE SEQUENCE [LARGE SCALE GENOMIC DNA]</scope>
    <source>
        <strain evidence="2 3">JCM 4557</strain>
    </source>
</reference>
<sequence length="71" mass="8060">MGFPYVRPRPMRADAPAEPSRRAAKVLAAVRDELTLRNQRQLEHTHFHVGLAARQRDFADLTQRVPLKASA</sequence>
<gene>
    <name evidence="2" type="ORF">ACFH04_00675</name>
</gene>
<evidence type="ECO:0000313" key="2">
    <source>
        <dbReference type="EMBL" id="MFC0842257.1"/>
    </source>
</evidence>
<evidence type="ECO:0000256" key="1">
    <source>
        <dbReference type="SAM" id="MobiDB-lite"/>
    </source>
</evidence>
<dbReference type="Proteomes" id="UP001589887">
    <property type="component" value="Unassembled WGS sequence"/>
</dbReference>
<accession>A0ABV6T902</accession>
<feature type="region of interest" description="Disordered" evidence="1">
    <location>
        <begin position="1"/>
        <end position="20"/>
    </location>
</feature>
<organism evidence="2 3">
    <name type="scientific">Streptomyces noboritoensis</name>
    <dbReference type="NCBI Taxonomy" id="67337"/>
    <lineage>
        <taxon>Bacteria</taxon>
        <taxon>Bacillati</taxon>
        <taxon>Actinomycetota</taxon>
        <taxon>Actinomycetes</taxon>
        <taxon>Kitasatosporales</taxon>
        <taxon>Streptomycetaceae</taxon>
        <taxon>Streptomyces</taxon>
    </lineage>
</organism>
<comment type="caution">
    <text evidence="2">The sequence shown here is derived from an EMBL/GenBank/DDBJ whole genome shotgun (WGS) entry which is preliminary data.</text>
</comment>
<dbReference type="RefSeq" id="WP_394316135.1">
    <property type="nucleotide sequence ID" value="NZ_JBHMQV010000001.1"/>
</dbReference>